<dbReference type="AlphaFoldDB" id="A0A5E4NNA8"/>
<dbReference type="Proteomes" id="UP000325440">
    <property type="component" value="Unassembled WGS sequence"/>
</dbReference>
<accession>A0A5E4NNA8</accession>
<proteinExistence type="predicted"/>
<reference evidence="1 2" key="1">
    <citation type="submission" date="2019-08" db="EMBL/GenBank/DDBJ databases">
        <authorList>
            <person name="Alioto T."/>
            <person name="Alioto T."/>
            <person name="Gomez Garrido J."/>
        </authorList>
    </citation>
    <scope>NUCLEOTIDE SEQUENCE [LARGE SCALE GENOMIC DNA]</scope>
</reference>
<protein>
    <submittedName>
        <fullName evidence="1">Uncharacterized protein</fullName>
    </submittedName>
</protein>
<gene>
    <name evidence="1" type="ORF">CINCED_3A025146</name>
</gene>
<evidence type="ECO:0000313" key="2">
    <source>
        <dbReference type="Proteomes" id="UP000325440"/>
    </source>
</evidence>
<feature type="non-terminal residue" evidence="1">
    <location>
        <position position="95"/>
    </location>
</feature>
<evidence type="ECO:0000313" key="1">
    <source>
        <dbReference type="EMBL" id="VVC46458.1"/>
    </source>
</evidence>
<sequence length="95" mass="10903">MAKLEISKSTSYENISRLLQFAHDQSDSLGINIYNQNNDLIVNFQWKEHNWPHELSYKVKGVKDLIGSFLGDHSTTDLDTKLSDYTKTADLNTKL</sequence>
<dbReference type="EMBL" id="CABPRJ010002530">
    <property type="protein sequence ID" value="VVC46458.1"/>
    <property type="molecule type" value="Genomic_DNA"/>
</dbReference>
<keyword evidence="2" id="KW-1185">Reference proteome</keyword>
<organism evidence="1 2">
    <name type="scientific">Cinara cedri</name>
    <dbReference type="NCBI Taxonomy" id="506608"/>
    <lineage>
        <taxon>Eukaryota</taxon>
        <taxon>Metazoa</taxon>
        <taxon>Ecdysozoa</taxon>
        <taxon>Arthropoda</taxon>
        <taxon>Hexapoda</taxon>
        <taxon>Insecta</taxon>
        <taxon>Pterygota</taxon>
        <taxon>Neoptera</taxon>
        <taxon>Paraneoptera</taxon>
        <taxon>Hemiptera</taxon>
        <taxon>Sternorrhyncha</taxon>
        <taxon>Aphidomorpha</taxon>
        <taxon>Aphidoidea</taxon>
        <taxon>Aphididae</taxon>
        <taxon>Lachninae</taxon>
        <taxon>Cinara</taxon>
    </lineage>
</organism>
<name>A0A5E4NNA8_9HEMI</name>